<protein>
    <recommendedName>
        <fullName evidence="3">Lipoprotein</fullName>
    </recommendedName>
</protein>
<sequence>MNMKYLAVCFCATFLLLTSCKEDNQQLAGENKKAAQKKEVIYKNISKSWDFYAAPINTTSEQSVASWTEFRQFLEELGQKPSKTISAFQKKAAELSKKVVLLNNNIPYQFQQPQIKSRIGTLITKVRVLDLFIHLDAIPDKKVVVLISEINAELVSLQRQMDKITEKSKIPVEEGESDMLRMLDTTRAIPNTTLDPNLPRVE</sequence>
<evidence type="ECO:0008006" key="3">
    <source>
        <dbReference type="Google" id="ProtNLM"/>
    </source>
</evidence>
<keyword evidence="2" id="KW-1185">Reference proteome</keyword>
<proteinExistence type="predicted"/>
<reference evidence="1 2" key="2">
    <citation type="journal article" date="2022" name="Microorganisms">
        <title>Complete Genome Sequences of Two Flavobacterium ammonificans Strains and a Flavobacterium ammoniigenes Strain of Ammonifying Bacterioplankton Isolated from Surface River Water.</title>
        <authorList>
            <person name="Suda W."/>
            <person name="Ogata Y."/>
            <person name="Shindo C."/>
            <person name="Watanabe K."/>
        </authorList>
    </citation>
    <scope>NUCLEOTIDE SEQUENCE [LARGE SCALE GENOMIC DNA]</scope>
    <source>
        <strain evidence="1 2">GENT5</strain>
    </source>
</reference>
<evidence type="ECO:0000313" key="1">
    <source>
        <dbReference type="EMBL" id="BDB54331.1"/>
    </source>
</evidence>
<accession>A0ABM7V461</accession>
<dbReference type="EMBL" id="AP025184">
    <property type="protein sequence ID" value="BDB54331.1"/>
    <property type="molecule type" value="Genomic_DNA"/>
</dbReference>
<gene>
    <name evidence="1" type="ORF">GENT5_06360</name>
</gene>
<dbReference type="PROSITE" id="PS51257">
    <property type="entry name" value="PROKAR_LIPOPROTEIN"/>
    <property type="match status" value="1"/>
</dbReference>
<name>A0ABM7V461_9FLAO</name>
<reference evidence="1 2" key="1">
    <citation type="journal article" date="2022" name="Int. J. Syst. Evol. Microbiol.">
        <title>Flavobacterium ammonificans sp. nov. and Flavobacterium ammoniigenes sp. nov., ammonifying bacteria isolated from surface river water.</title>
        <authorList>
            <person name="Watanabe K."/>
            <person name="Kitamura T."/>
            <person name="Ogata Y."/>
            <person name="Shindo C."/>
            <person name="Suda W."/>
        </authorList>
    </citation>
    <scope>NUCLEOTIDE SEQUENCE [LARGE SCALE GENOMIC DNA]</scope>
    <source>
        <strain evidence="1 2">GENT5</strain>
    </source>
</reference>
<dbReference type="Proteomes" id="UP001319867">
    <property type="component" value="Chromosome"/>
</dbReference>
<organism evidence="1 2">
    <name type="scientific">Flavobacterium ammoniigenes</name>
    <dbReference type="NCBI Taxonomy" id="1751095"/>
    <lineage>
        <taxon>Bacteria</taxon>
        <taxon>Pseudomonadati</taxon>
        <taxon>Bacteroidota</taxon>
        <taxon>Flavobacteriia</taxon>
        <taxon>Flavobacteriales</taxon>
        <taxon>Flavobacteriaceae</taxon>
        <taxon>Flavobacterium</taxon>
    </lineage>
</organism>
<evidence type="ECO:0000313" key="2">
    <source>
        <dbReference type="Proteomes" id="UP001319867"/>
    </source>
</evidence>